<accession>A0A2T2WYQ0</accession>
<dbReference type="Proteomes" id="UP000242705">
    <property type="component" value="Unassembled WGS sequence"/>
</dbReference>
<comment type="caution">
    <text evidence="1">The sequence shown here is derived from an EMBL/GenBank/DDBJ whole genome shotgun (WGS) entry which is preliminary data.</text>
</comment>
<gene>
    <name evidence="1" type="ORF">C7B47_08340</name>
</gene>
<evidence type="ECO:0000313" key="2">
    <source>
        <dbReference type="Proteomes" id="UP000242705"/>
    </source>
</evidence>
<evidence type="ECO:0008006" key="3">
    <source>
        <dbReference type="Google" id="ProtNLM"/>
    </source>
</evidence>
<dbReference type="InterPro" id="IPR052922">
    <property type="entry name" value="Cytidylate_Kinase-2"/>
</dbReference>
<name>A0A2T2WYQ0_SULTH</name>
<dbReference type="PANTHER" id="PTHR37816">
    <property type="entry name" value="YALI0E33011P"/>
    <property type="match status" value="1"/>
</dbReference>
<dbReference type="PANTHER" id="PTHR37816:SF2">
    <property type="entry name" value="DNA TOPOLOGY MODULATION PROTEIN FLAR-RELATED PROTEIN"/>
    <property type="match status" value="1"/>
</dbReference>
<sequence length="180" mass="20624">MNKMPSPLGLGSDYRIYLIGAPGSGKSFLAERLSHALHIAWHDLDGEDIDALPLLERITYRKALQQQKGWICEAVSQSIGRDWIQAADITIVLTTPRIVRIWRVLFRALLKTLGRQFKGQWGKETWASLRFRLGMTWRYDKTILYPFLEEIQRLGLPVVVFSDNQAAYAAVVERLTQPLD</sequence>
<protein>
    <recommendedName>
        <fullName evidence="3">Adenylate kinase</fullName>
    </recommendedName>
</protein>
<dbReference type="InterPro" id="IPR027417">
    <property type="entry name" value="P-loop_NTPase"/>
</dbReference>
<dbReference type="EMBL" id="PXYX01000013">
    <property type="protein sequence ID" value="PSR27351.1"/>
    <property type="molecule type" value="Genomic_DNA"/>
</dbReference>
<organism evidence="1 2">
    <name type="scientific">Sulfobacillus thermosulfidooxidans</name>
    <dbReference type="NCBI Taxonomy" id="28034"/>
    <lineage>
        <taxon>Bacteria</taxon>
        <taxon>Bacillati</taxon>
        <taxon>Bacillota</taxon>
        <taxon>Clostridia</taxon>
        <taxon>Eubacteriales</taxon>
        <taxon>Clostridiales Family XVII. Incertae Sedis</taxon>
        <taxon>Sulfobacillus</taxon>
    </lineage>
</organism>
<dbReference type="AlphaFoldDB" id="A0A2T2WYQ0"/>
<reference evidence="1 2" key="1">
    <citation type="journal article" date="2014" name="BMC Genomics">
        <title>Comparison of environmental and isolate Sulfobacillus genomes reveals diverse carbon, sulfur, nitrogen, and hydrogen metabolisms.</title>
        <authorList>
            <person name="Justice N.B."/>
            <person name="Norman A."/>
            <person name="Brown C.T."/>
            <person name="Singh A."/>
            <person name="Thomas B.C."/>
            <person name="Banfield J.F."/>
        </authorList>
    </citation>
    <scope>NUCLEOTIDE SEQUENCE [LARGE SCALE GENOMIC DNA]</scope>
    <source>
        <strain evidence="1">AMDSBA5</strain>
    </source>
</reference>
<proteinExistence type="predicted"/>
<evidence type="ECO:0000313" key="1">
    <source>
        <dbReference type="EMBL" id="PSR27351.1"/>
    </source>
</evidence>
<dbReference type="Gene3D" id="3.40.50.300">
    <property type="entry name" value="P-loop containing nucleotide triphosphate hydrolases"/>
    <property type="match status" value="1"/>
</dbReference>
<dbReference type="SUPFAM" id="SSF52540">
    <property type="entry name" value="P-loop containing nucleoside triphosphate hydrolases"/>
    <property type="match status" value="1"/>
</dbReference>